<proteinExistence type="predicted"/>
<evidence type="ECO:0000256" key="1">
    <source>
        <dbReference type="SAM" id="MobiDB-lite"/>
    </source>
</evidence>
<dbReference type="RefSeq" id="XP_001383388.2">
    <property type="nucleotide sequence ID" value="XM_001383351.1"/>
</dbReference>
<gene>
    <name evidence="2" type="primary">PTR3</name>
    <name evidence="2" type="ORF">PICST_43443</name>
</gene>
<sequence>MEKIKISSLESLLRFPGYSQLVSDASVLTCGCLASESGFSIDKVNNSGKCPNCNTENVSILSEIKPLRDLFKIVQSLNYQLTSQSSSSFQTSSRRRRSSSKKSVRGGIESAIAEGSSASDSMDFITLFYKFAKEEDQASMPEKPASPDHAKVQPIAIQPGKASADLPVANSSLPSYHNSTSLSPQHNTPNFGLESSFHRAESTFNTNNLIFDESLVKSYSEEKEYNFSKCFPYHRKLSTFATQSSKLHLSFKSGSIIKRNFIGSNIHTYLDFNIGKEVTRFVLITEKKWELYEYVVPISGSDNYGVKPQLICCGKSTGEYGDSSSSLNSFNGAKSATGEIVIKNDFNTSNDGVSTSDSDLKKKLQSWDHLYCRLSKNYLVISGTKGMMRVFNVNRMSPYQFGQPVYTYITNFPIRCIAIAPNDGLVACGITARERLSGKEQPFIILHRLLSSEDNYLHQVDPITITIPYRDPIKIMRFNLTSTHLLCCTAWESRYLVIKLRSTNENGENYRRPRMIWSDTTYKSKRFRSDVEGEDKLAEETADADYELMMTNEGITDLQFGALNSNTVVISSCSLKSRPPVVIRLDGALIDSMKHHTFSDNYSVQNSFNSMEDEEYSSIKAAETVMKISEVGSLIHGFSLSPRGDGIVFLDKDGRLYLIPTPNLSSKSTTSTSGASKKVVILLGEVSNAERFTEAAAIKFSSDGGKIFAVDRKGVFSVFDFTKGVPGEDLDVVKCKILTF</sequence>
<dbReference type="AlphaFoldDB" id="A3LRC3"/>
<dbReference type="OMA" id="TNFPIRC"/>
<dbReference type="KEGG" id="pic:PICST_43443"/>
<dbReference type="eggNOG" id="ENOG502QUFR">
    <property type="taxonomic scope" value="Eukaryota"/>
</dbReference>
<dbReference type="InterPro" id="IPR036322">
    <property type="entry name" value="WD40_repeat_dom_sf"/>
</dbReference>
<accession>A3LRC3</accession>
<dbReference type="GeneID" id="4838191"/>
<dbReference type="HOGENOM" id="CLU_028479_0_0_1"/>
<keyword evidence="3" id="KW-1185">Reference proteome</keyword>
<dbReference type="OrthoDB" id="5324744at2759"/>
<name>A3LRC3_PICST</name>
<feature type="region of interest" description="Disordered" evidence="1">
    <location>
        <begin position="85"/>
        <end position="107"/>
    </location>
</feature>
<dbReference type="Gene3D" id="2.130.10.10">
    <property type="entry name" value="YVTN repeat-like/Quinoprotein amine dehydrogenase"/>
    <property type="match status" value="1"/>
</dbReference>
<dbReference type="SUPFAM" id="SSF50978">
    <property type="entry name" value="WD40 repeat-like"/>
    <property type="match status" value="1"/>
</dbReference>
<dbReference type="STRING" id="322104.A3LRC3"/>
<dbReference type="FunCoup" id="A3LRC3">
    <property type="interactions" value="29"/>
</dbReference>
<protein>
    <submittedName>
        <fullName evidence="2">Transcriptional regulator of peptide transport</fullName>
    </submittedName>
</protein>
<reference evidence="2 3" key="1">
    <citation type="journal article" date="2007" name="Nat. Biotechnol.">
        <title>Genome sequence of the lignocellulose-bioconverting and xylose-fermenting yeast Pichia stipitis.</title>
        <authorList>
            <person name="Jeffries T.W."/>
            <person name="Grigoriev I.V."/>
            <person name="Grimwood J."/>
            <person name="Laplaza J.M."/>
            <person name="Aerts A."/>
            <person name="Salamov A."/>
            <person name="Schmutz J."/>
            <person name="Lindquist E."/>
            <person name="Dehal P."/>
            <person name="Shapiro H."/>
            <person name="Jin Y.S."/>
            <person name="Passoth V."/>
            <person name="Richardson P.M."/>
        </authorList>
    </citation>
    <scope>NUCLEOTIDE SEQUENCE [LARGE SCALE GENOMIC DNA]</scope>
    <source>
        <strain evidence="3">ATCC 58785 / CBS 6054 / NBRC 10063 / NRRL Y-11545</strain>
    </source>
</reference>
<feature type="compositionally biased region" description="Basic residues" evidence="1">
    <location>
        <begin position="93"/>
        <end position="104"/>
    </location>
</feature>
<evidence type="ECO:0000313" key="2">
    <source>
        <dbReference type="EMBL" id="ABN65359.2"/>
    </source>
</evidence>
<dbReference type="InterPro" id="IPR015943">
    <property type="entry name" value="WD40/YVTN_repeat-like_dom_sf"/>
</dbReference>
<dbReference type="InParanoid" id="A3LRC3"/>
<evidence type="ECO:0000313" key="3">
    <source>
        <dbReference type="Proteomes" id="UP000002258"/>
    </source>
</evidence>
<dbReference type="EMBL" id="CP000497">
    <property type="protein sequence ID" value="ABN65359.2"/>
    <property type="molecule type" value="Genomic_DNA"/>
</dbReference>
<dbReference type="Proteomes" id="UP000002258">
    <property type="component" value="Chromosome 3"/>
</dbReference>
<organism evidence="2 3">
    <name type="scientific">Scheffersomyces stipitis (strain ATCC 58785 / CBS 6054 / NBRC 10063 / NRRL Y-11545)</name>
    <name type="common">Yeast</name>
    <name type="synonym">Pichia stipitis</name>
    <dbReference type="NCBI Taxonomy" id="322104"/>
    <lineage>
        <taxon>Eukaryota</taxon>
        <taxon>Fungi</taxon>
        <taxon>Dikarya</taxon>
        <taxon>Ascomycota</taxon>
        <taxon>Saccharomycotina</taxon>
        <taxon>Pichiomycetes</taxon>
        <taxon>Debaryomycetaceae</taxon>
        <taxon>Scheffersomyces</taxon>
    </lineage>
</organism>